<evidence type="ECO:0000313" key="6">
    <source>
        <dbReference type="Proteomes" id="UP000238304"/>
    </source>
</evidence>
<dbReference type="Gene3D" id="3.90.550.10">
    <property type="entry name" value="Spore Coat Polysaccharide Biosynthesis Protein SpsA, Chain A"/>
    <property type="match status" value="1"/>
</dbReference>
<dbReference type="RefSeq" id="WP_106040623.1">
    <property type="nucleotide sequence ID" value="NZ_CP027231.1"/>
</dbReference>
<comment type="similarity">
    <text evidence="1">Belongs to the glycosyltransferase 2 family.</text>
</comment>
<proteinExistence type="inferred from homology"/>
<reference evidence="5 6" key="1">
    <citation type="submission" date="2018-02" db="EMBL/GenBank/DDBJ databases">
        <authorList>
            <person name="Holder M.E."/>
            <person name="Ajami N.J."/>
            <person name="Petrosino J.F."/>
        </authorList>
    </citation>
    <scope>NUCLEOTIDE SEQUENCE [LARGE SCALE GENOMIC DNA]</scope>
    <source>
        <strain evidence="5 6">ATCC 33285</strain>
    </source>
</reference>
<name>A0ABN5IHN7_9BACE</name>
<organism evidence="5 6">
    <name type="scientific">Bacteroides zoogleoformans</name>
    <dbReference type="NCBI Taxonomy" id="28119"/>
    <lineage>
        <taxon>Bacteria</taxon>
        <taxon>Pseudomonadati</taxon>
        <taxon>Bacteroidota</taxon>
        <taxon>Bacteroidia</taxon>
        <taxon>Bacteroidales</taxon>
        <taxon>Bacteroidaceae</taxon>
        <taxon>Bacteroides</taxon>
    </lineage>
</organism>
<keyword evidence="6" id="KW-1185">Reference proteome</keyword>
<keyword evidence="3 5" id="KW-0808">Transferase</keyword>
<sequence length="271" mass="31191">MNNMIVLMSVYKNDNPEHLRLSVESILGQTYQDFVLLVGVDGTVSDGLADVLHGYESDSCVKVFWFTENRGLTAVLNNLLEEGKRLQPKYIARMDADDISKTNRFEKQVKYLEEHEDLDVIGGAIEEMEYDGKQNGKVINYPLTHDDCFAFFATRNPLAHPAVMFRARFFDKAISYNASYKKNQDTELWYRAFKAGCKFGNLKDVVLTFRVSKDMYKRRGGTKFAKEVLKLRNEVNRGLGYGMKATLFGYAYYIMAISPGWVKKFAYKTFR</sequence>
<protein>
    <submittedName>
        <fullName evidence="5">Family 2 glycosyl transferase</fullName>
    </submittedName>
</protein>
<dbReference type="InterPro" id="IPR001173">
    <property type="entry name" value="Glyco_trans_2-like"/>
</dbReference>
<dbReference type="GO" id="GO:0016740">
    <property type="term" value="F:transferase activity"/>
    <property type="evidence" value="ECO:0007669"/>
    <property type="project" value="UniProtKB-KW"/>
</dbReference>
<dbReference type="PANTHER" id="PTHR43685:SF5">
    <property type="entry name" value="GLYCOSYLTRANSFERASE EPSE-RELATED"/>
    <property type="match status" value="1"/>
</dbReference>
<evidence type="ECO:0000256" key="2">
    <source>
        <dbReference type="ARBA" id="ARBA00022676"/>
    </source>
</evidence>
<evidence type="ECO:0000256" key="3">
    <source>
        <dbReference type="ARBA" id="ARBA00022679"/>
    </source>
</evidence>
<gene>
    <name evidence="5" type="ORF">C4H11_04445</name>
</gene>
<accession>A0ABN5IHN7</accession>
<dbReference type="EMBL" id="CP027231">
    <property type="protein sequence ID" value="AVM52292.1"/>
    <property type="molecule type" value="Genomic_DNA"/>
</dbReference>
<dbReference type="InterPro" id="IPR029044">
    <property type="entry name" value="Nucleotide-diphossugar_trans"/>
</dbReference>
<dbReference type="PANTHER" id="PTHR43685">
    <property type="entry name" value="GLYCOSYLTRANSFERASE"/>
    <property type="match status" value="1"/>
</dbReference>
<evidence type="ECO:0000259" key="4">
    <source>
        <dbReference type="Pfam" id="PF00535"/>
    </source>
</evidence>
<dbReference type="SUPFAM" id="SSF53448">
    <property type="entry name" value="Nucleotide-diphospho-sugar transferases"/>
    <property type="match status" value="1"/>
</dbReference>
<evidence type="ECO:0000313" key="5">
    <source>
        <dbReference type="EMBL" id="AVM52292.1"/>
    </source>
</evidence>
<keyword evidence="2" id="KW-0328">Glycosyltransferase</keyword>
<feature type="domain" description="Glycosyltransferase 2-like" evidence="4">
    <location>
        <begin position="6"/>
        <end position="140"/>
    </location>
</feature>
<dbReference type="Pfam" id="PF00535">
    <property type="entry name" value="Glycos_transf_2"/>
    <property type="match status" value="1"/>
</dbReference>
<dbReference type="InterPro" id="IPR050834">
    <property type="entry name" value="Glycosyltransf_2"/>
</dbReference>
<dbReference type="Proteomes" id="UP000238304">
    <property type="component" value="Chromosome"/>
</dbReference>
<evidence type="ECO:0000256" key="1">
    <source>
        <dbReference type="ARBA" id="ARBA00006739"/>
    </source>
</evidence>